<dbReference type="InterPro" id="IPR005846">
    <property type="entry name" value="A-D-PHexomutase_a/b/a-III"/>
</dbReference>
<feature type="binding site" evidence="9">
    <location>
        <position position="244"/>
    </location>
    <ligand>
        <name>Mg(2+)</name>
        <dbReference type="ChEBI" id="CHEBI:18420"/>
    </ligand>
</feature>
<comment type="function">
    <text evidence="9 11">Catalyzes the conversion of glucosamine-6-phosphate to glucosamine-1-phosphate.</text>
</comment>
<keyword evidence="2 9" id="KW-0597">Phosphoprotein</keyword>
<dbReference type="NCBIfam" id="TIGR01455">
    <property type="entry name" value="glmM"/>
    <property type="match status" value="1"/>
</dbReference>
<organism evidence="16 17">
    <name type="scientific">Cellulomonas marina</name>
    <dbReference type="NCBI Taxonomy" id="988821"/>
    <lineage>
        <taxon>Bacteria</taxon>
        <taxon>Bacillati</taxon>
        <taxon>Actinomycetota</taxon>
        <taxon>Actinomycetes</taxon>
        <taxon>Micrococcales</taxon>
        <taxon>Cellulomonadaceae</taxon>
        <taxon>Cellulomonas</taxon>
    </lineage>
</organism>
<dbReference type="Pfam" id="PF00408">
    <property type="entry name" value="PGM_PMM_IV"/>
    <property type="match status" value="1"/>
</dbReference>
<dbReference type="Gene3D" id="3.30.310.50">
    <property type="entry name" value="Alpha-D-phosphohexomutase, C-terminal domain"/>
    <property type="match status" value="1"/>
</dbReference>
<dbReference type="GO" id="GO:0000287">
    <property type="term" value="F:magnesium ion binding"/>
    <property type="evidence" value="ECO:0007669"/>
    <property type="project" value="UniProtKB-UniRule"/>
</dbReference>
<feature type="active site" description="Phosphoserine intermediate" evidence="9">
    <location>
        <position position="104"/>
    </location>
</feature>
<dbReference type="GO" id="GO:0008966">
    <property type="term" value="F:phosphoglucosamine mutase activity"/>
    <property type="evidence" value="ECO:0007669"/>
    <property type="project" value="UniProtKB-UniRule"/>
</dbReference>
<dbReference type="GO" id="GO:0004615">
    <property type="term" value="F:phosphomannomutase activity"/>
    <property type="evidence" value="ECO:0007669"/>
    <property type="project" value="TreeGrafter"/>
</dbReference>
<dbReference type="InterPro" id="IPR005844">
    <property type="entry name" value="A-D-PHexomutase_a/b/a-I"/>
</dbReference>
<dbReference type="HAMAP" id="MF_01554_B">
    <property type="entry name" value="GlmM_B"/>
    <property type="match status" value="1"/>
</dbReference>
<feature type="domain" description="Alpha-D-phosphohexomutase alpha/beta/alpha" evidence="13">
    <location>
        <begin position="3"/>
        <end position="136"/>
    </location>
</feature>
<keyword evidence="3 9" id="KW-0479">Metal-binding</keyword>
<evidence type="ECO:0000256" key="10">
    <source>
        <dbReference type="RuleBase" id="RU004326"/>
    </source>
</evidence>
<dbReference type="EMBL" id="FOKA01000005">
    <property type="protein sequence ID" value="SFB02918.1"/>
    <property type="molecule type" value="Genomic_DNA"/>
</dbReference>
<feature type="domain" description="Alpha-D-phosphohexomutase alpha/beta/alpha" evidence="14">
    <location>
        <begin position="160"/>
        <end position="255"/>
    </location>
</feature>
<comment type="similarity">
    <text evidence="1 9 10">Belongs to the phosphohexose mutase family.</text>
</comment>
<dbReference type="InterPro" id="IPR006352">
    <property type="entry name" value="GlmM_bact"/>
</dbReference>
<evidence type="ECO:0000259" key="13">
    <source>
        <dbReference type="Pfam" id="PF02878"/>
    </source>
</evidence>
<evidence type="ECO:0000256" key="2">
    <source>
        <dbReference type="ARBA" id="ARBA00022553"/>
    </source>
</evidence>
<dbReference type="InterPro" id="IPR005843">
    <property type="entry name" value="A-D-PHexomutase_C"/>
</dbReference>
<dbReference type="CDD" id="cd05802">
    <property type="entry name" value="GlmM"/>
    <property type="match status" value="1"/>
</dbReference>
<feature type="binding site" evidence="9">
    <location>
        <position position="242"/>
    </location>
    <ligand>
        <name>Mg(2+)</name>
        <dbReference type="ChEBI" id="CHEBI:18420"/>
    </ligand>
</feature>
<dbReference type="InterPro" id="IPR016055">
    <property type="entry name" value="A-D-PHexomutase_a/b/a-I/II/III"/>
</dbReference>
<sequence>MARLFGTDGVRGLANRDVTAELALDLSVAAAHVLAASGAFAGHRPRAVVGRDGRASGEFLSAAVCAGLASAGVDVDDVGVLPTPAVAFLTADSGVDLGVVLSASHNPMPDNGIKFLARGGQKLDDELEAAIEARIGESWDRPTGAGVGRLRRDTGRAGERYVDHLVGTIGTSLAGLRIAVDCANGAASEVGPQALRAAGADVVVINASPDGRNINEKCGSTHPEQLQAAVVASQADLGVAFDGDADRCLAVDRHGVLVDGDQIMGVLALALHERGQLVDGTLVTTVMSNLGLRLAMGEHGVRTVETAVGDRYVLEAMRAGGYALGGEQSGHIIMAEHATTGDGVLTALQLAARVAATGRPLDDLAAVVRRLPQTLVNVDGVDRGRTGDDALADAVRDAEGRLGTTGRVLLRPSGTEPLVRVMVEAATQDEADEVAHALADVVRERLAL</sequence>
<dbReference type="GO" id="GO:0005975">
    <property type="term" value="P:carbohydrate metabolic process"/>
    <property type="evidence" value="ECO:0007669"/>
    <property type="project" value="InterPro"/>
</dbReference>
<dbReference type="GO" id="GO:0006048">
    <property type="term" value="P:UDP-N-acetylglucosamine biosynthetic process"/>
    <property type="evidence" value="ECO:0007669"/>
    <property type="project" value="TreeGrafter"/>
</dbReference>
<feature type="binding site" description="via phosphate group" evidence="9">
    <location>
        <position position="104"/>
    </location>
    <ligand>
        <name>Mg(2+)</name>
        <dbReference type="ChEBI" id="CHEBI:18420"/>
    </ligand>
</feature>
<dbReference type="SUPFAM" id="SSF53738">
    <property type="entry name" value="Phosphoglucomutase, first 3 domains"/>
    <property type="match status" value="3"/>
</dbReference>
<keyword evidence="4 9" id="KW-0460">Magnesium</keyword>
<dbReference type="Pfam" id="PF02878">
    <property type="entry name" value="PGM_PMM_I"/>
    <property type="match status" value="1"/>
</dbReference>
<evidence type="ECO:0000256" key="8">
    <source>
        <dbReference type="ARBA" id="ARBA00068193"/>
    </source>
</evidence>
<dbReference type="GO" id="GO:0009252">
    <property type="term" value="P:peptidoglycan biosynthetic process"/>
    <property type="evidence" value="ECO:0007669"/>
    <property type="project" value="TreeGrafter"/>
</dbReference>
<comment type="PTM">
    <text evidence="9">Activated by phosphorylation.</text>
</comment>
<dbReference type="PANTHER" id="PTHR42946:SF1">
    <property type="entry name" value="PHOSPHOGLUCOMUTASE (ALPHA-D-GLUCOSE-1,6-BISPHOSPHATE-DEPENDENT)"/>
    <property type="match status" value="1"/>
</dbReference>
<evidence type="ECO:0000256" key="6">
    <source>
        <dbReference type="ARBA" id="ARBA00050364"/>
    </source>
</evidence>
<dbReference type="SUPFAM" id="SSF55957">
    <property type="entry name" value="Phosphoglucomutase, C-terminal domain"/>
    <property type="match status" value="1"/>
</dbReference>
<evidence type="ECO:0000256" key="5">
    <source>
        <dbReference type="ARBA" id="ARBA00023235"/>
    </source>
</evidence>
<dbReference type="GO" id="GO:0005829">
    <property type="term" value="C:cytosol"/>
    <property type="evidence" value="ECO:0007669"/>
    <property type="project" value="TreeGrafter"/>
</dbReference>
<evidence type="ECO:0000259" key="15">
    <source>
        <dbReference type="Pfam" id="PF02880"/>
    </source>
</evidence>
<feature type="modified residue" description="Phosphoserine" evidence="9">
    <location>
        <position position="104"/>
    </location>
</feature>
<dbReference type="FunFam" id="3.40.120.10:FF:000001">
    <property type="entry name" value="Phosphoglucosamine mutase"/>
    <property type="match status" value="1"/>
</dbReference>
<evidence type="ECO:0000256" key="7">
    <source>
        <dbReference type="ARBA" id="ARBA00066330"/>
    </source>
</evidence>
<evidence type="ECO:0000256" key="9">
    <source>
        <dbReference type="HAMAP-Rule" id="MF_01554"/>
    </source>
</evidence>
<dbReference type="Pfam" id="PF02879">
    <property type="entry name" value="PGM_PMM_II"/>
    <property type="match status" value="1"/>
</dbReference>
<dbReference type="InterPro" id="IPR005841">
    <property type="entry name" value="Alpha-D-phosphohexomutase_SF"/>
</dbReference>
<feature type="domain" description="Alpha-D-phosphohexomutase alpha/beta/alpha" evidence="15">
    <location>
        <begin position="259"/>
        <end position="367"/>
    </location>
</feature>
<comment type="cofactor">
    <cofactor evidence="9">
        <name>Mg(2+)</name>
        <dbReference type="ChEBI" id="CHEBI:18420"/>
    </cofactor>
    <text evidence="9">Binds 1 Mg(2+) ion per subunit.</text>
</comment>
<accession>A0A1I0XRU2</accession>
<reference evidence="16 17" key="1">
    <citation type="submission" date="2016-10" db="EMBL/GenBank/DDBJ databases">
        <authorList>
            <person name="de Groot N.N."/>
        </authorList>
    </citation>
    <scope>NUCLEOTIDE SEQUENCE [LARGE SCALE GENOMIC DNA]</scope>
    <source>
        <strain evidence="16 17">CGMCC 4.6945</strain>
    </source>
</reference>
<keyword evidence="17" id="KW-1185">Reference proteome</keyword>
<feature type="domain" description="Alpha-D-phosphohexomutase C-terminal" evidence="12">
    <location>
        <begin position="388"/>
        <end position="440"/>
    </location>
</feature>
<dbReference type="AlphaFoldDB" id="A0A1I0XRU2"/>
<keyword evidence="5 9" id="KW-0413">Isomerase</keyword>
<evidence type="ECO:0000256" key="4">
    <source>
        <dbReference type="ARBA" id="ARBA00022842"/>
    </source>
</evidence>
<gene>
    <name evidence="9" type="primary">glmM</name>
    <name evidence="16" type="ORF">SAMN05421867_105203</name>
</gene>
<evidence type="ECO:0000259" key="12">
    <source>
        <dbReference type="Pfam" id="PF00408"/>
    </source>
</evidence>
<dbReference type="PROSITE" id="PS00710">
    <property type="entry name" value="PGM_PMM"/>
    <property type="match status" value="1"/>
</dbReference>
<dbReference type="OrthoDB" id="9803322at2"/>
<dbReference type="STRING" id="988821.SAMN05421867_105203"/>
<dbReference type="InterPro" id="IPR036900">
    <property type="entry name" value="A-D-PHexomutase_C_sf"/>
</dbReference>
<dbReference type="InterPro" id="IPR005845">
    <property type="entry name" value="A-D-PHexomutase_a/b/a-II"/>
</dbReference>
<evidence type="ECO:0000256" key="1">
    <source>
        <dbReference type="ARBA" id="ARBA00010231"/>
    </source>
</evidence>
<dbReference type="FunFam" id="3.40.120.10:FF:000002">
    <property type="entry name" value="Phosphoglucosamine mutase"/>
    <property type="match status" value="1"/>
</dbReference>
<dbReference type="EC" id="5.4.2.10" evidence="7 9"/>
<dbReference type="RefSeq" id="WP_090031991.1">
    <property type="nucleotide sequence ID" value="NZ_BONM01000025.1"/>
</dbReference>
<dbReference type="Pfam" id="PF02880">
    <property type="entry name" value="PGM_PMM_III"/>
    <property type="match status" value="1"/>
</dbReference>
<name>A0A1I0XRU2_9CELL</name>
<feature type="binding site" evidence="9">
    <location>
        <position position="246"/>
    </location>
    <ligand>
        <name>Mg(2+)</name>
        <dbReference type="ChEBI" id="CHEBI:18420"/>
    </ligand>
</feature>
<dbReference type="Gene3D" id="3.40.120.10">
    <property type="entry name" value="Alpha-D-Glucose-1,6-Bisphosphate, subunit A, domain 3"/>
    <property type="match status" value="3"/>
</dbReference>
<proteinExistence type="inferred from homology"/>
<dbReference type="PRINTS" id="PR00509">
    <property type="entry name" value="PGMPMM"/>
</dbReference>
<evidence type="ECO:0000313" key="16">
    <source>
        <dbReference type="EMBL" id="SFB02918.1"/>
    </source>
</evidence>
<protein>
    <recommendedName>
        <fullName evidence="8 9">Phosphoglucosamine mutase</fullName>
        <ecNumber evidence="7 9">5.4.2.10</ecNumber>
    </recommendedName>
</protein>
<evidence type="ECO:0000256" key="11">
    <source>
        <dbReference type="RuleBase" id="RU004327"/>
    </source>
</evidence>
<evidence type="ECO:0000313" key="17">
    <source>
        <dbReference type="Proteomes" id="UP000199012"/>
    </source>
</evidence>
<dbReference type="InterPro" id="IPR016066">
    <property type="entry name" value="A-D-PHexomutase_CS"/>
</dbReference>
<dbReference type="Proteomes" id="UP000199012">
    <property type="component" value="Unassembled WGS sequence"/>
</dbReference>
<evidence type="ECO:0000259" key="14">
    <source>
        <dbReference type="Pfam" id="PF02879"/>
    </source>
</evidence>
<dbReference type="PANTHER" id="PTHR42946">
    <property type="entry name" value="PHOSPHOHEXOSE MUTASE"/>
    <property type="match status" value="1"/>
</dbReference>
<comment type="catalytic activity">
    <reaction evidence="6 9 11">
        <text>alpha-D-glucosamine 1-phosphate = D-glucosamine 6-phosphate</text>
        <dbReference type="Rhea" id="RHEA:23424"/>
        <dbReference type="ChEBI" id="CHEBI:58516"/>
        <dbReference type="ChEBI" id="CHEBI:58725"/>
        <dbReference type="EC" id="5.4.2.10"/>
    </reaction>
</comment>
<evidence type="ECO:0000256" key="3">
    <source>
        <dbReference type="ARBA" id="ARBA00022723"/>
    </source>
</evidence>
<dbReference type="InterPro" id="IPR050060">
    <property type="entry name" value="Phosphoglucosamine_mutase"/>
</dbReference>
<dbReference type="FunFam" id="3.30.310.50:FF:000001">
    <property type="entry name" value="Phosphoglucosamine mutase"/>
    <property type="match status" value="1"/>
</dbReference>